<protein>
    <submittedName>
        <fullName evidence="1">Uncharacterized protein</fullName>
    </submittedName>
</protein>
<sequence>PIIGALLGSRSKGGSVKELIIFINPHIVTTVDDASQLARERIEKLHHGKDIEQFTEHGAFHTLKSLTDEEKKAAARIRDWLGLQEGF</sequence>
<reference evidence="1" key="1">
    <citation type="submission" date="2018-05" db="EMBL/GenBank/DDBJ databases">
        <authorList>
            <person name="Lanie J.A."/>
            <person name="Ng W.-L."/>
            <person name="Kazmierczak K.M."/>
            <person name="Andrzejewski T.M."/>
            <person name="Davidsen T.M."/>
            <person name="Wayne K.J."/>
            <person name="Tettelin H."/>
            <person name="Glass J.I."/>
            <person name="Rusch D."/>
            <person name="Podicherti R."/>
            <person name="Tsui H.-C.T."/>
            <person name="Winkler M.E."/>
        </authorList>
    </citation>
    <scope>NUCLEOTIDE SEQUENCE</scope>
</reference>
<feature type="non-terminal residue" evidence="1">
    <location>
        <position position="1"/>
    </location>
</feature>
<dbReference type="AlphaFoldDB" id="A0A382V6D8"/>
<proteinExistence type="predicted"/>
<organism evidence="1">
    <name type="scientific">marine metagenome</name>
    <dbReference type="NCBI Taxonomy" id="408172"/>
    <lineage>
        <taxon>unclassified sequences</taxon>
        <taxon>metagenomes</taxon>
        <taxon>ecological metagenomes</taxon>
    </lineage>
</organism>
<gene>
    <name evidence="1" type="ORF">METZ01_LOCUS394908</name>
</gene>
<dbReference type="EMBL" id="UINC01149525">
    <property type="protein sequence ID" value="SVD42054.1"/>
    <property type="molecule type" value="Genomic_DNA"/>
</dbReference>
<accession>A0A382V6D8</accession>
<name>A0A382V6D8_9ZZZZ</name>
<evidence type="ECO:0000313" key="1">
    <source>
        <dbReference type="EMBL" id="SVD42054.1"/>
    </source>
</evidence>